<dbReference type="InterPro" id="IPR005225">
    <property type="entry name" value="Small_GTP-bd"/>
</dbReference>
<protein>
    <submittedName>
        <fullName evidence="2">Uncharacterized protein</fullName>
    </submittedName>
</protein>
<dbReference type="SMART" id="SM00173">
    <property type="entry name" value="RAS"/>
    <property type="match status" value="1"/>
</dbReference>
<dbReference type="Gene3D" id="3.40.50.300">
    <property type="entry name" value="P-loop containing nucleotide triphosphate hydrolases"/>
    <property type="match status" value="1"/>
</dbReference>
<dbReference type="AlphaFoldDB" id="A0A9P7GW15"/>
<dbReference type="FunFam" id="3.40.50.300:FF:001447">
    <property type="entry name" value="Ras-related protein Rab-1B"/>
    <property type="match status" value="1"/>
</dbReference>
<dbReference type="SUPFAM" id="SSF52540">
    <property type="entry name" value="P-loop containing nucleoside triphosphate hydrolases"/>
    <property type="match status" value="1"/>
</dbReference>
<keyword evidence="3" id="KW-1185">Reference proteome</keyword>
<dbReference type="GO" id="GO:0005525">
    <property type="term" value="F:GTP binding"/>
    <property type="evidence" value="ECO:0007669"/>
    <property type="project" value="InterPro"/>
</dbReference>
<reference evidence="2" key="1">
    <citation type="submission" date="2021-04" db="EMBL/GenBank/DDBJ databases">
        <title>Draft genome of Fusarium avenaceum strain F156N33, isolated from an atmospheric sample in Virginia.</title>
        <authorList>
            <person name="Yang S."/>
            <person name="Vinatzer B.A."/>
            <person name="Coleman J."/>
        </authorList>
    </citation>
    <scope>NUCLEOTIDE SEQUENCE</scope>
    <source>
        <strain evidence="2">F156N33</strain>
    </source>
</reference>
<dbReference type="PRINTS" id="PR00449">
    <property type="entry name" value="RASTRNSFRMNG"/>
</dbReference>
<organism evidence="2 3">
    <name type="scientific">Fusarium avenaceum</name>
    <dbReference type="NCBI Taxonomy" id="40199"/>
    <lineage>
        <taxon>Eukaryota</taxon>
        <taxon>Fungi</taxon>
        <taxon>Dikarya</taxon>
        <taxon>Ascomycota</taxon>
        <taxon>Pezizomycotina</taxon>
        <taxon>Sordariomycetes</taxon>
        <taxon>Hypocreomycetidae</taxon>
        <taxon>Hypocreales</taxon>
        <taxon>Nectriaceae</taxon>
        <taxon>Fusarium</taxon>
        <taxon>Fusarium tricinctum species complex</taxon>
    </lineage>
</organism>
<dbReference type="InterPro" id="IPR050209">
    <property type="entry name" value="Rab_GTPases_membrane_traffic"/>
</dbReference>
<dbReference type="EMBL" id="JAGPUO010000029">
    <property type="protein sequence ID" value="KAG5655428.1"/>
    <property type="molecule type" value="Genomic_DNA"/>
</dbReference>
<sequence>MMLPLEKFVYPLTSYHPAPNHDAVLVLGDSQGGKSNLVSQFAEGVFDANSQPTMGIKPTYKFTQCNSKTIKAAIWDIAGLEKYRSNGITRYHESVGALVVYDVTSRQSFENAARWLGEVRDHAEPDTVTMLVGNKTDLKNRRVVKAEEGRKFARENKTLFVETSALDKSQVDLAFQKLLNGIYKQQCTDRQQ</sequence>
<dbReference type="Pfam" id="PF00071">
    <property type="entry name" value="Ras"/>
    <property type="match status" value="1"/>
</dbReference>
<name>A0A9P7GW15_9HYPO</name>
<accession>A0A9P7GW15</accession>
<dbReference type="PANTHER" id="PTHR47979">
    <property type="entry name" value="DRAB11-RELATED"/>
    <property type="match status" value="1"/>
</dbReference>
<dbReference type="PROSITE" id="PS51421">
    <property type="entry name" value="RAS"/>
    <property type="match status" value="1"/>
</dbReference>
<proteinExistence type="inferred from homology"/>
<comment type="similarity">
    <text evidence="1">Belongs to the small GTPase superfamily. Rab family.</text>
</comment>
<evidence type="ECO:0000256" key="1">
    <source>
        <dbReference type="ARBA" id="ARBA00006270"/>
    </source>
</evidence>
<gene>
    <name evidence="2" type="ORF">KAF25_000677</name>
</gene>
<evidence type="ECO:0000313" key="2">
    <source>
        <dbReference type="EMBL" id="KAG5655428.1"/>
    </source>
</evidence>
<dbReference type="SMART" id="SM00175">
    <property type="entry name" value="RAB"/>
    <property type="match status" value="1"/>
</dbReference>
<dbReference type="Proteomes" id="UP000782241">
    <property type="component" value="Unassembled WGS sequence"/>
</dbReference>
<dbReference type="PROSITE" id="PS51419">
    <property type="entry name" value="RAB"/>
    <property type="match status" value="1"/>
</dbReference>
<dbReference type="SMART" id="SM00174">
    <property type="entry name" value="RHO"/>
    <property type="match status" value="1"/>
</dbReference>
<comment type="caution">
    <text evidence="2">The sequence shown here is derived from an EMBL/GenBank/DDBJ whole genome shotgun (WGS) entry which is preliminary data.</text>
</comment>
<dbReference type="GO" id="GO:0003924">
    <property type="term" value="F:GTPase activity"/>
    <property type="evidence" value="ECO:0007669"/>
    <property type="project" value="InterPro"/>
</dbReference>
<dbReference type="NCBIfam" id="TIGR00231">
    <property type="entry name" value="small_GTP"/>
    <property type="match status" value="1"/>
</dbReference>
<evidence type="ECO:0000313" key="3">
    <source>
        <dbReference type="Proteomes" id="UP000782241"/>
    </source>
</evidence>
<dbReference type="InterPro" id="IPR001806">
    <property type="entry name" value="Small_GTPase"/>
</dbReference>
<dbReference type="InterPro" id="IPR027417">
    <property type="entry name" value="P-loop_NTPase"/>
</dbReference>